<evidence type="ECO:0000313" key="3">
    <source>
        <dbReference type="Proteomes" id="UP000253490"/>
    </source>
</evidence>
<dbReference type="EMBL" id="QNRX01000016">
    <property type="protein sequence ID" value="RBP60404.1"/>
    <property type="molecule type" value="Genomic_DNA"/>
</dbReference>
<dbReference type="InterPro" id="IPR024234">
    <property type="entry name" value="DUF3801"/>
</dbReference>
<keyword evidence="3" id="KW-1185">Reference proteome</keyword>
<dbReference type="OrthoDB" id="9811478at2"/>
<dbReference type="RefSeq" id="WP_113921364.1">
    <property type="nucleotide sequence ID" value="NZ_QNRX01000016.1"/>
</dbReference>
<feature type="coiled-coil region" evidence="1">
    <location>
        <begin position="119"/>
        <end position="149"/>
    </location>
</feature>
<evidence type="ECO:0000313" key="2">
    <source>
        <dbReference type="EMBL" id="RBP60404.1"/>
    </source>
</evidence>
<dbReference type="Proteomes" id="UP000253490">
    <property type="component" value="Unassembled WGS sequence"/>
</dbReference>
<dbReference type="AlphaFoldDB" id="A0A366I1I0"/>
<organism evidence="2 3">
    <name type="scientific">Alkalibaculum bacchi</name>
    <dbReference type="NCBI Taxonomy" id="645887"/>
    <lineage>
        <taxon>Bacteria</taxon>
        <taxon>Bacillati</taxon>
        <taxon>Bacillota</taxon>
        <taxon>Clostridia</taxon>
        <taxon>Eubacteriales</taxon>
        <taxon>Eubacteriaceae</taxon>
        <taxon>Alkalibaculum</taxon>
    </lineage>
</organism>
<protein>
    <submittedName>
        <fullName evidence="2">Uncharacterized protein DUF3801</fullName>
    </submittedName>
</protein>
<proteinExistence type="predicted"/>
<gene>
    <name evidence="2" type="ORF">DES36_11661</name>
</gene>
<dbReference type="Pfam" id="PF12687">
    <property type="entry name" value="DUF3801"/>
    <property type="match status" value="1"/>
</dbReference>
<sequence length="161" mass="18703">MINEDISNRTVSIQFRASKKIADELLRAMKTLMAKSKKAGGLEEYIKQEGNETKLKDMVKKGQLEEIEVKEPELKELRKELNKHGVKFSVLRDKETGNYNVFFQAKDTKVMDVAFSRALQKAEQKYDKKQSVKKQISQLKEKIKETITNDKVKNKHKEQSL</sequence>
<reference evidence="2 3" key="1">
    <citation type="submission" date="2018-06" db="EMBL/GenBank/DDBJ databases">
        <title>Genomic Encyclopedia of Type Strains, Phase IV (KMG-IV): sequencing the most valuable type-strain genomes for metagenomic binning, comparative biology and taxonomic classification.</title>
        <authorList>
            <person name="Goeker M."/>
        </authorList>
    </citation>
    <scope>NUCLEOTIDE SEQUENCE [LARGE SCALE GENOMIC DNA]</scope>
    <source>
        <strain evidence="2 3">DSM 22112</strain>
    </source>
</reference>
<name>A0A366I1I0_9FIRM</name>
<comment type="caution">
    <text evidence="2">The sequence shown here is derived from an EMBL/GenBank/DDBJ whole genome shotgun (WGS) entry which is preliminary data.</text>
</comment>
<accession>A0A366I1I0</accession>
<keyword evidence="1" id="KW-0175">Coiled coil</keyword>
<evidence type="ECO:0000256" key="1">
    <source>
        <dbReference type="SAM" id="Coils"/>
    </source>
</evidence>